<dbReference type="Pfam" id="PF16189">
    <property type="entry name" value="Creatinase_N_2"/>
    <property type="match status" value="1"/>
</dbReference>
<feature type="non-terminal residue" evidence="2">
    <location>
        <position position="225"/>
    </location>
</feature>
<sequence length="225" mass="26593">MNLRKLFLKYKIDCYFVPHTDEFQNEFLPKYSRRLEWLSNFTGSAGDIIVTKNKAYLFVDGRYTIQAENEVNKNYFSILNYKDTSPSRILNLLKKKNLKVGFDSNILTIGKLEFLKKQSKNKVKFVEIKNNLVDELWPNKPRKPQSKPFYHLLKYSGEKSEKKIKRLINFMNKNKVDRYILTSSDSICWLFNIRAKDIEYSPLLLSKAIIESSGRSLIFSDYRKS</sequence>
<dbReference type="InterPro" id="IPR050422">
    <property type="entry name" value="X-Pro_aminopeptidase_P"/>
</dbReference>
<organism evidence="2">
    <name type="scientific">marine metagenome</name>
    <dbReference type="NCBI Taxonomy" id="408172"/>
    <lineage>
        <taxon>unclassified sequences</taxon>
        <taxon>metagenomes</taxon>
        <taxon>ecological metagenomes</taxon>
    </lineage>
</organism>
<evidence type="ECO:0000259" key="1">
    <source>
        <dbReference type="Pfam" id="PF01321"/>
    </source>
</evidence>
<dbReference type="Pfam" id="PF01321">
    <property type="entry name" value="Creatinase_N"/>
    <property type="match status" value="1"/>
</dbReference>
<dbReference type="SUPFAM" id="SSF53092">
    <property type="entry name" value="Creatinase/prolidase N-terminal domain"/>
    <property type="match status" value="1"/>
</dbReference>
<feature type="domain" description="Creatinase N-terminal" evidence="1">
    <location>
        <begin position="2"/>
        <end position="132"/>
    </location>
</feature>
<protein>
    <recommendedName>
        <fullName evidence="1">Creatinase N-terminal domain-containing protein</fullName>
    </recommendedName>
</protein>
<evidence type="ECO:0000313" key="2">
    <source>
        <dbReference type="EMBL" id="SVC65046.1"/>
    </source>
</evidence>
<dbReference type="Gene3D" id="3.40.350.10">
    <property type="entry name" value="Creatinase/prolidase N-terminal domain"/>
    <property type="match status" value="2"/>
</dbReference>
<dbReference type="PANTHER" id="PTHR43763:SF6">
    <property type="entry name" value="XAA-PRO AMINOPEPTIDASE 1"/>
    <property type="match status" value="1"/>
</dbReference>
<dbReference type="EMBL" id="UINC01102999">
    <property type="protein sequence ID" value="SVC65046.1"/>
    <property type="molecule type" value="Genomic_DNA"/>
</dbReference>
<reference evidence="2" key="1">
    <citation type="submission" date="2018-05" db="EMBL/GenBank/DDBJ databases">
        <authorList>
            <person name="Lanie J.A."/>
            <person name="Ng W.-L."/>
            <person name="Kazmierczak K.M."/>
            <person name="Andrzejewski T.M."/>
            <person name="Davidsen T.M."/>
            <person name="Wayne K.J."/>
            <person name="Tettelin H."/>
            <person name="Glass J.I."/>
            <person name="Rusch D."/>
            <person name="Podicherti R."/>
            <person name="Tsui H.-C.T."/>
            <person name="Winkler M.E."/>
        </authorList>
    </citation>
    <scope>NUCLEOTIDE SEQUENCE</scope>
</reference>
<proteinExistence type="predicted"/>
<gene>
    <name evidence="2" type="ORF">METZ01_LOCUS317900</name>
</gene>
<dbReference type="InterPro" id="IPR000587">
    <property type="entry name" value="Creatinase_N"/>
</dbReference>
<dbReference type="PANTHER" id="PTHR43763">
    <property type="entry name" value="XAA-PRO AMINOPEPTIDASE 1"/>
    <property type="match status" value="1"/>
</dbReference>
<dbReference type="InterPro" id="IPR029149">
    <property type="entry name" value="Creatin/AminoP/Spt16_N"/>
</dbReference>
<dbReference type="AlphaFoldDB" id="A0A382NVF5"/>
<accession>A0A382NVF5</accession>
<name>A0A382NVF5_9ZZZZ</name>